<dbReference type="RefSeq" id="WP_005453591.1">
    <property type="nucleotide sequence ID" value="NZ_CM001440.1"/>
</dbReference>
<evidence type="ECO:0000256" key="1">
    <source>
        <dbReference type="SAM" id="MobiDB-lite"/>
    </source>
</evidence>
<evidence type="ECO:0000313" key="5">
    <source>
        <dbReference type="Proteomes" id="UP000002791"/>
    </source>
</evidence>
<dbReference type="Proteomes" id="UP000002791">
    <property type="component" value="Chromosome"/>
</dbReference>
<organism evidence="4 5">
    <name type="scientific">Saccharomonospora cyanea NA-134</name>
    <dbReference type="NCBI Taxonomy" id="882082"/>
    <lineage>
        <taxon>Bacteria</taxon>
        <taxon>Bacillati</taxon>
        <taxon>Actinomycetota</taxon>
        <taxon>Actinomycetes</taxon>
        <taxon>Pseudonocardiales</taxon>
        <taxon>Pseudonocardiaceae</taxon>
        <taxon>Saccharomonospora</taxon>
    </lineage>
</organism>
<dbReference type="Pfam" id="PF03713">
    <property type="entry name" value="DUF305"/>
    <property type="match status" value="1"/>
</dbReference>
<feature type="domain" description="DUF305" evidence="3">
    <location>
        <begin position="55"/>
        <end position="197"/>
    </location>
</feature>
<evidence type="ECO:0000256" key="2">
    <source>
        <dbReference type="SAM" id="SignalP"/>
    </source>
</evidence>
<evidence type="ECO:0000259" key="3">
    <source>
        <dbReference type="Pfam" id="PF03713"/>
    </source>
</evidence>
<dbReference type="eggNOG" id="COG3544">
    <property type="taxonomic scope" value="Bacteria"/>
</dbReference>
<feature type="chain" id="PRO_5003600916" description="DUF305 domain-containing protein" evidence="2">
    <location>
        <begin position="23"/>
        <end position="200"/>
    </location>
</feature>
<dbReference type="AlphaFoldDB" id="H5XHZ7"/>
<proteinExistence type="predicted"/>
<keyword evidence="2" id="KW-0732">Signal</keyword>
<name>H5XHZ7_9PSEU</name>
<dbReference type="PROSITE" id="PS51257">
    <property type="entry name" value="PROKAR_LIPOPROTEIN"/>
    <property type="match status" value="1"/>
</dbReference>
<dbReference type="InterPro" id="IPR005183">
    <property type="entry name" value="DUF305_CopM-like"/>
</dbReference>
<dbReference type="InterPro" id="IPR012347">
    <property type="entry name" value="Ferritin-like"/>
</dbReference>
<feature type="region of interest" description="Disordered" evidence="1">
    <location>
        <begin position="23"/>
        <end position="53"/>
    </location>
</feature>
<dbReference type="PANTHER" id="PTHR36933">
    <property type="entry name" value="SLL0788 PROTEIN"/>
    <property type="match status" value="1"/>
</dbReference>
<dbReference type="STRING" id="882082.SaccyDRAFT_0679"/>
<dbReference type="EMBL" id="CM001440">
    <property type="protein sequence ID" value="EHR59603.1"/>
    <property type="molecule type" value="Genomic_DNA"/>
</dbReference>
<sequence length="200" mass="21922">MPHTRRVLPSLALLLTLTAACGTENTTTEPSPPPNAAPKTASATSEPTSDHNRGDVEFATRMIPHHEQAVVAADLALERAANPEIADLARRIKAAQEPELERLLALPILWGETATPGEGERDHDHSHLMTEETFQALQQSAGHAFDALWLQTMIEHHEGAVHMAEAQLRDGRNALASMYAQDIIDRHNTEIDEMRTLAAQ</sequence>
<evidence type="ECO:0000313" key="4">
    <source>
        <dbReference type="EMBL" id="EHR59603.1"/>
    </source>
</evidence>
<dbReference type="Gene3D" id="1.20.1260.10">
    <property type="match status" value="1"/>
</dbReference>
<gene>
    <name evidence="4" type="ORF">SaccyDRAFT_0679</name>
</gene>
<reference evidence="4 5" key="1">
    <citation type="submission" date="2011-11" db="EMBL/GenBank/DDBJ databases">
        <title>The Noncontiguous Finished sequence of Saccharomonospora cyanea NA-134.</title>
        <authorList>
            <consortium name="US DOE Joint Genome Institute"/>
            <person name="Lucas S."/>
            <person name="Han J."/>
            <person name="Lapidus A."/>
            <person name="Cheng J.-F."/>
            <person name="Goodwin L."/>
            <person name="Pitluck S."/>
            <person name="Peters L."/>
            <person name="Ovchinnikova G."/>
            <person name="Lu M."/>
            <person name="Detter J.C."/>
            <person name="Han C."/>
            <person name="Tapia R."/>
            <person name="Land M."/>
            <person name="Hauser L."/>
            <person name="Kyrpides N."/>
            <person name="Ivanova N."/>
            <person name="Pagani I."/>
            <person name="Brambilla E.-M."/>
            <person name="Klenk H.-P."/>
            <person name="Woyke T."/>
        </authorList>
    </citation>
    <scope>NUCLEOTIDE SEQUENCE [LARGE SCALE GENOMIC DNA]</scope>
    <source>
        <strain evidence="4 5">NA-134</strain>
    </source>
</reference>
<dbReference type="OrthoDB" id="26872at2"/>
<keyword evidence="5" id="KW-1185">Reference proteome</keyword>
<feature type="signal peptide" evidence="2">
    <location>
        <begin position="1"/>
        <end position="22"/>
    </location>
</feature>
<protein>
    <recommendedName>
        <fullName evidence="3">DUF305 domain-containing protein</fullName>
    </recommendedName>
</protein>
<accession>H5XHZ7</accession>
<dbReference type="HOGENOM" id="CLU_074343_1_1_11"/>
<dbReference type="PANTHER" id="PTHR36933:SF1">
    <property type="entry name" value="SLL0788 PROTEIN"/>
    <property type="match status" value="1"/>
</dbReference>